<gene>
    <name evidence="1" type="ORF">LQG66_01425</name>
</gene>
<name>A0ABY3RCJ1_9BRAD</name>
<accession>A0ABY3RCJ1</accession>
<reference evidence="1" key="1">
    <citation type="journal article" date="2024" name="Antonie Van Leeuwenhoek">
        <title>Bradyrhizobium ontarionense sp. nov., a novel bacterial symbiont isolated from Aeschynomene indica (Indian jointvetch), harbours photosynthesis, nitrogen fixation and nitrous oxide (N2O) reductase genes.</title>
        <authorList>
            <person name="Bromfield E.S.P."/>
            <person name="Cloutier S."/>
        </authorList>
    </citation>
    <scope>NUCLEOTIDE SEQUENCE</scope>
    <source>
        <strain evidence="1">A19</strain>
    </source>
</reference>
<dbReference type="EMBL" id="CP088156">
    <property type="protein sequence ID" value="UFZ05008.1"/>
    <property type="molecule type" value="Genomic_DNA"/>
</dbReference>
<proteinExistence type="predicted"/>
<organism evidence="1 2">
    <name type="scientific">Bradyrhizobium ontarionense</name>
    <dbReference type="NCBI Taxonomy" id="2898149"/>
    <lineage>
        <taxon>Bacteria</taxon>
        <taxon>Pseudomonadati</taxon>
        <taxon>Pseudomonadota</taxon>
        <taxon>Alphaproteobacteria</taxon>
        <taxon>Hyphomicrobiales</taxon>
        <taxon>Nitrobacteraceae</taxon>
        <taxon>Bradyrhizobium</taxon>
    </lineage>
</organism>
<sequence>MRLPSQTIPVTRNLGMDRLSGGLQPSDCPWYKAAACAAAVGLCADTCLVGPEACIACFAALGQTSCVDCLS</sequence>
<dbReference type="Proteomes" id="UP001431010">
    <property type="component" value="Chromosome"/>
</dbReference>
<keyword evidence="2" id="KW-1185">Reference proteome</keyword>
<protein>
    <submittedName>
        <fullName evidence="1">Uncharacterized protein</fullName>
    </submittedName>
</protein>
<evidence type="ECO:0000313" key="1">
    <source>
        <dbReference type="EMBL" id="UFZ05008.1"/>
    </source>
</evidence>
<dbReference type="RefSeq" id="WP_231322604.1">
    <property type="nucleotide sequence ID" value="NZ_CP088156.1"/>
</dbReference>
<evidence type="ECO:0000313" key="2">
    <source>
        <dbReference type="Proteomes" id="UP001431010"/>
    </source>
</evidence>